<evidence type="ECO:0000313" key="2">
    <source>
        <dbReference type="Proteomes" id="UP000005408"/>
    </source>
</evidence>
<evidence type="ECO:0000313" key="1">
    <source>
        <dbReference type="EnsemblMetazoa" id="G16403.2:cds"/>
    </source>
</evidence>
<organism evidence="1 2">
    <name type="scientific">Magallana gigas</name>
    <name type="common">Pacific oyster</name>
    <name type="synonym">Crassostrea gigas</name>
    <dbReference type="NCBI Taxonomy" id="29159"/>
    <lineage>
        <taxon>Eukaryota</taxon>
        <taxon>Metazoa</taxon>
        <taxon>Spiralia</taxon>
        <taxon>Lophotrochozoa</taxon>
        <taxon>Mollusca</taxon>
        <taxon>Bivalvia</taxon>
        <taxon>Autobranchia</taxon>
        <taxon>Pteriomorphia</taxon>
        <taxon>Ostreida</taxon>
        <taxon>Ostreoidea</taxon>
        <taxon>Ostreidae</taxon>
        <taxon>Magallana</taxon>
    </lineage>
</organism>
<dbReference type="Proteomes" id="UP000005408">
    <property type="component" value="Unassembled WGS sequence"/>
</dbReference>
<dbReference type="EnsemblMetazoa" id="G16403.2">
    <property type="protein sequence ID" value="G16403.2:cds"/>
    <property type="gene ID" value="G16403"/>
</dbReference>
<name>A0A8W8IY84_MAGGI</name>
<proteinExistence type="predicted"/>
<accession>A0A8W8IY84</accession>
<reference evidence="1" key="1">
    <citation type="submission" date="2022-08" db="UniProtKB">
        <authorList>
            <consortium name="EnsemblMetazoa"/>
        </authorList>
    </citation>
    <scope>IDENTIFICATION</scope>
    <source>
        <strain evidence="1">05x7-T-G4-1.051#20</strain>
    </source>
</reference>
<sequence>MIKQDNVFACLAAILRLPGFFLLEKWLQSSEGEVWSQKHVAVTVLFGATLLICLPKDQLFELFENIIGFILLTSYNHV</sequence>
<protein>
    <submittedName>
        <fullName evidence="1">Uncharacterized protein</fullName>
    </submittedName>
</protein>
<dbReference type="AlphaFoldDB" id="A0A8W8IY84"/>
<keyword evidence="2" id="KW-1185">Reference proteome</keyword>